<evidence type="ECO:0000313" key="2">
    <source>
        <dbReference type="Proteomes" id="UP000310760"/>
    </source>
</evidence>
<gene>
    <name evidence="1" type="ORF">E5339_20555</name>
</gene>
<comment type="caution">
    <text evidence="1">The sequence shown here is derived from an EMBL/GenBank/DDBJ whole genome shotgun (WGS) entry which is preliminary data.</text>
</comment>
<accession>A0A4S2FE41</accession>
<protein>
    <submittedName>
        <fullName evidence="1">Uncharacterized protein</fullName>
    </submittedName>
</protein>
<dbReference type="Proteomes" id="UP000310760">
    <property type="component" value="Unassembled WGS sequence"/>
</dbReference>
<evidence type="ECO:0000313" key="1">
    <source>
        <dbReference type="EMBL" id="TGY67172.1"/>
    </source>
</evidence>
<sequence length="65" mass="7336">MHSDRGNSFQDIRKKKKRYVYLVGENVGNFQTDARDSIVVLTHIAWAAIVTSASKVSYDLHLDVA</sequence>
<dbReference type="AlphaFoldDB" id="A0A4S2FE41"/>
<dbReference type="EMBL" id="SRYJ01000071">
    <property type="protein sequence ID" value="TGY67172.1"/>
    <property type="molecule type" value="Genomic_DNA"/>
</dbReference>
<name>A0A4S2FE41_9BACT</name>
<reference evidence="1 2" key="1">
    <citation type="submission" date="2019-04" db="EMBL/GenBank/DDBJ databases">
        <title>Microbes associate with the intestines of laboratory mice.</title>
        <authorList>
            <person name="Navarre W."/>
            <person name="Wong E."/>
            <person name="Huang K."/>
            <person name="Tropini C."/>
            <person name="Ng K."/>
            <person name="Yu B."/>
        </authorList>
    </citation>
    <scope>NUCLEOTIDE SEQUENCE [LARGE SCALE GENOMIC DNA]</scope>
    <source>
        <strain evidence="1 2">NM22_B1</strain>
    </source>
</reference>
<organism evidence="1 2">
    <name type="scientific">Phocaeicola sartorii</name>
    <dbReference type="NCBI Taxonomy" id="671267"/>
    <lineage>
        <taxon>Bacteria</taxon>
        <taxon>Pseudomonadati</taxon>
        <taxon>Bacteroidota</taxon>
        <taxon>Bacteroidia</taxon>
        <taxon>Bacteroidales</taxon>
        <taxon>Bacteroidaceae</taxon>
        <taxon>Phocaeicola</taxon>
    </lineage>
</organism>
<proteinExistence type="predicted"/>